<dbReference type="AlphaFoldDB" id="A0A917IT00"/>
<dbReference type="Proteomes" id="UP000627292">
    <property type="component" value="Unassembled WGS sequence"/>
</dbReference>
<gene>
    <name evidence="2" type="ORF">GCM10011379_14630</name>
</gene>
<protein>
    <submittedName>
        <fullName evidence="2">Uncharacterized protein</fullName>
    </submittedName>
</protein>
<keyword evidence="1" id="KW-0812">Transmembrane</keyword>
<accession>A0A917IT00</accession>
<feature type="transmembrane region" description="Helical" evidence="1">
    <location>
        <begin position="144"/>
        <end position="166"/>
    </location>
</feature>
<feature type="transmembrane region" description="Helical" evidence="1">
    <location>
        <begin position="86"/>
        <end position="111"/>
    </location>
</feature>
<evidence type="ECO:0000313" key="2">
    <source>
        <dbReference type="EMBL" id="GGH63572.1"/>
    </source>
</evidence>
<evidence type="ECO:0000313" key="3">
    <source>
        <dbReference type="Proteomes" id="UP000627292"/>
    </source>
</evidence>
<dbReference type="EMBL" id="BMIB01000002">
    <property type="protein sequence ID" value="GGH63572.1"/>
    <property type="molecule type" value="Genomic_DNA"/>
</dbReference>
<sequence length="331" mass="37100">MTNSEKASGYLHLLKMEGKLNDEAIKETARLYDISEEEVTALLKQLQNTPAYNKAIINGIWKFIGAFLSSAFFCAFYAGMGSSVGGLNTVCVFIAAICGLSSLTSLMGVIARLSEMRAAKKKEETLPEQSGKELNKTALLKPDVIAILITTPLVAAIIITMPVLYIKLSGSKILNSNRWQLHQDIVLQEDCKRVREHDKTTSPDYYLLLSGDNNKGYIWNSDDHYFSFHTAAPDKYLKKGDTIDIYTSEADSLLVYDIGVKGNHLLNLKKRNELAEEQGINSAIKYGVILAIIFIIIMLTKDNWKVDDEEDETLWPPPGYTPSYHRDGKYW</sequence>
<reference evidence="2" key="1">
    <citation type="journal article" date="2014" name="Int. J. Syst. Evol. Microbiol.">
        <title>Complete genome sequence of Corynebacterium casei LMG S-19264T (=DSM 44701T), isolated from a smear-ripened cheese.</title>
        <authorList>
            <consortium name="US DOE Joint Genome Institute (JGI-PGF)"/>
            <person name="Walter F."/>
            <person name="Albersmeier A."/>
            <person name="Kalinowski J."/>
            <person name="Ruckert C."/>
        </authorList>
    </citation>
    <scope>NUCLEOTIDE SEQUENCE</scope>
    <source>
        <strain evidence="2">CGMCC 1.15290</strain>
    </source>
</reference>
<keyword evidence="3" id="KW-1185">Reference proteome</keyword>
<evidence type="ECO:0000256" key="1">
    <source>
        <dbReference type="SAM" id="Phobius"/>
    </source>
</evidence>
<keyword evidence="1" id="KW-0472">Membrane</keyword>
<reference evidence="2" key="2">
    <citation type="submission" date="2020-09" db="EMBL/GenBank/DDBJ databases">
        <authorList>
            <person name="Sun Q."/>
            <person name="Zhou Y."/>
        </authorList>
    </citation>
    <scope>NUCLEOTIDE SEQUENCE</scope>
    <source>
        <strain evidence="2">CGMCC 1.15290</strain>
    </source>
</reference>
<name>A0A917IT00_9BACT</name>
<keyword evidence="1" id="KW-1133">Transmembrane helix</keyword>
<proteinExistence type="predicted"/>
<organism evidence="2 3">
    <name type="scientific">Filimonas zeae</name>
    <dbReference type="NCBI Taxonomy" id="1737353"/>
    <lineage>
        <taxon>Bacteria</taxon>
        <taxon>Pseudomonadati</taxon>
        <taxon>Bacteroidota</taxon>
        <taxon>Chitinophagia</taxon>
        <taxon>Chitinophagales</taxon>
        <taxon>Chitinophagaceae</taxon>
        <taxon>Filimonas</taxon>
    </lineage>
</organism>
<comment type="caution">
    <text evidence="2">The sequence shown here is derived from an EMBL/GenBank/DDBJ whole genome shotgun (WGS) entry which is preliminary data.</text>
</comment>
<feature type="transmembrane region" description="Helical" evidence="1">
    <location>
        <begin position="60"/>
        <end position="80"/>
    </location>
</feature>